<reference evidence="1 2" key="1">
    <citation type="submission" date="2020-08" db="EMBL/GenBank/DDBJ databases">
        <title>Genomic Encyclopedia of Type Strains, Phase IV (KMG-IV): sequencing the most valuable type-strain genomes for metagenomic binning, comparative biology and taxonomic classification.</title>
        <authorList>
            <person name="Goeker M."/>
        </authorList>
    </citation>
    <scope>NUCLEOTIDE SEQUENCE [LARGE SCALE GENOMIC DNA]</scope>
    <source>
        <strain evidence="1 2">DSM 12141</strain>
    </source>
</reference>
<dbReference type="RefSeq" id="WP_151024119.1">
    <property type="nucleotide sequence ID" value="NZ_JACHIB010000015.1"/>
</dbReference>
<protein>
    <submittedName>
        <fullName evidence="1">Uncharacterized protein</fullName>
    </submittedName>
</protein>
<dbReference type="EMBL" id="JACHIB010000015">
    <property type="protein sequence ID" value="MBB6084574.1"/>
    <property type="molecule type" value="Genomic_DNA"/>
</dbReference>
<evidence type="ECO:0000313" key="2">
    <source>
        <dbReference type="Proteomes" id="UP000541136"/>
    </source>
</evidence>
<accession>A0A7W9WPL2</accession>
<organism evidence="1 2">
    <name type="scientific">Castellaniella defragrans</name>
    <name type="common">Alcaligenes defragrans</name>
    <dbReference type="NCBI Taxonomy" id="75697"/>
    <lineage>
        <taxon>Bacteria</taxon>
        <taxon>Pseudomonadati</taxon>
        <taxon>Pseudomonadota</taxon>
        <taxon>Betaproteobacteria</taxon>
        <taxon>Burkholderiales</taxon>
        <taxon>Alcaligenaceae</taxon>
        <taxon>Castellaniella</taxon>
    </lineage>
</organism>
<dbReference type="Proteomes" id="UP000541136">
    <property type="component" value="Unassembled WGS sequence"/>
</dbReference>
<dbReference type="InterPro" id="IPR045397">
    <property type="entry name" value="TumE-like"/>
</dbReference>
<evidence type="ECO:0000313" key="1">
    <source>
        <dbReference type="EMBL" id="MBB6084574.1"/>
    </source>
</evidence>
<proteinExistence type="predicted"/>
<dbReference type="Pfam" id="PF20126">
    <property type="entry name" value="TumE"/>
    <property type="match status" value="1"/>
</dbReference>
<dbReference type="AlphaFoldDB" id="A0A7W9WPL2"/>
<sequence>MTAKLIVNQKSFDETGGIIQMTVWSVPEPVPPSTHGFKYRLVYARNGRRLVGFDNGRGKGDPMRLGQAELHYPFTTIDQLIKDFITEVEIIRGPP</sequence>
<name>A0A7W9WPL2_CASDE</name>
<comment type="caution">
    <text evidence="1">The sequence shown here is derived from an EMBL/GenBank/DDBJ whole genome shotgun (WGS) entry which is preliminary data.</text>
</comment>
<gene>
    <name evidence="1" type="ORF">HNR28_002620</name>
</gene>